<dbReference type="InterPro" id="IPR002492">
    <property type="entry name" value="Transposase_Tc1-like"/>
</dbReference>
<dbReference type="InterPro" id="IPR052338">
    <property type="entry name" value="Transposase_5"/>
</dbReference>
<feature type="domain" description="Transposase Tc1-like" evidence="1">
    <location>
        <begin position="1"/>
        <end position="59"/>
    </location>
</feature>
<dbReference type="GO" id="GO:0003677">
    <property type="term" value="F:DNA binding"/>
    <property type="evidence" value="ECO:0007669"/>
    <property type="project" value="InterPro"/>
</dbReference>
<name>A0A803JUL1_XENTR</name>
<dbReference type="Gene3D" id="3.30.420.10">
    <property type="entry name" value="Ribonuclease H-like superfamily/Ribonuclease H"/>
    <property type="match status" value="1"/>
</dbReference>
<evidence type="ECO:0000259" key="1">
    <source>
        <dbReference type="Pfam" id="PF01498"/>
    </source>
</evidence>
<dbReference type="PANTHER" id="PTHR23022">
    <property type="entry name" value="TRANSPOSABLE ELEMENT-RELATED"/>
    <property type="match status" value="1"/>
</dbReference>
<dbReference type="Ensembl" id="ENSXETT00000108208">
    <property type="protein sequence ID" value="ENSXETP00000111708"/>
    <property type="gene ID" value="ENSXETG00000043665"/>
</dbReference>
<dbReference type="InParanoid" id="A0A803JUL1"/>
<dbReference type="PANTHER" id="PTHR23022:SF135">
    <property type="entry name" value="SI:DKEY-77F5.3"/>
    <property type="match status" value="1"/>
</dbReference>
<dbReference type="GO" id="GO:0006313">
    <property type="term" value="P:DNA transposition"/>
    <property type="evidence" value="ECO:0007669"/>
    <property type="project" value="InterPro"/>
</dbReference>
<dbReference type="GeneTree" id="ENSGT01150000286996"/>
<accession>A0A803JUL1</accession>
<dbReference type="GO" id="GO:0015074">
    <property type="term" value="P:DNA integration"/>
    <property type="evidence" value="ECO:0007669"/>
    <property type="project" value="InterPro"/>
</dbReference>
<dbReference type="AlphaFoldDB" id="A0A803JUL1"/>
<sequence length="157" mass="18338">MSSRELQQDLAAVDVKVYAATVRKRLRNFNLRGRCAWRKPLLSKRNIKVRLKFARENVDKRQDFWNNVLWTDGSKMELFGHQNRGFVWHKPNTAFQEKNLIPTVKHGGGSVMVWGRFAAAGPGNLTFIEFTMNSTVYQRVLEEHVRPSVRKLKLKRN</sequence>
<dbReference type="InterPro" id="IPR036397">
    <property type="entry name" value="RNaseH_sf"/>
</dbReference>
<reference evidence="2" key="1">
    <citation type="journal article" date="2010" name="Science">
        <title>The genome of the Western clawed frog Xenopus tropicalis.</title>
        <authorList>
            <person name="Hellsten U."/>
            <person name="Harland R.M."/>
            <person name="Gilchrist M.J."/>
            <person name="Hendrix D."/>
            <person name="Jurka J."/>
            <person name="Kapitonov V."/>
            <person name="Ovcharenko I."/>
            <person name="Putnam N.H."/>
            <person name="Shu S."/>
            <person name="Taher L."/>
            <person name="Blitz I.L."/>
            <person name="Blumberg B."/>
            <person name="Dichmann D.S."/>
            <person name="Dubchak I."/>
            <person name="Amaya E."/>
            <person name="Detter J.C."/>
            <person name="Fletcher R."/>
            <person name="Gerhard D.S."/>
            <person name="Goodstein D."/>
            <person name="Graves T."/>
            <person name="Grigoriev I.V."/>
            <person name="Grimwood J."/>
            <person name="Kawashima T."/>
            <person name="Lindquist E."/>
            <person name="Lucas S.M."/>
            <person name="Mead P.E."/>
            <person name="Mitros T."/>
            <person name="Ogino H."/>
            <person name="Ohta Y."/>
            <person name="Poliakov A.V."/>
            <person name="Pollet N."/>
            <person name="Robert J."/>
            <person name="Salamov A."/>
            <person name="Sater A.K."/>
            <person name="Schmutz J."/>
            <person name="Terry A."/>
            <person name="Vize P.D."/>
            <person name="Warren W.C."/>
            <person name="Wells D."/>
            <person name="Wills A."/>
            <person name="Wilson R.K."/>
            <person name="Zimmerman L.B."/>
            <person name="Zorn A.M."/>
            <person name="Grainger R."/>
            <person name="Grammer T."/>
            <person name="Khokha M.K."/>
            <person name="Richardson P.M."/>
            <person name="Rokhsar D.S."/>
        </authorList>
    </citation>
    <scope>NUCLEOTIDE SEQUENCE [LARGE SCALE GENOMIC DNA]</scope>
    <source>
        <strain evidence="2">Nigerian</strain>
    </source>
</reference>
<protein>
    <recommendedName>
        <fullName evidence="1">Transposase Tc1-like domain-containing protein</fullName>
    </recommendedName>
</protein>
<dbReference type="Pfam" id="PF01498">
    <property type="entry name" value="HTH_Tnp_Tc3_2"/>
    <property type="match status" value="1"/>
</dbReference>
<reference evidence="2" key="2">
    <citation type="submission" date="2021-03" db="UniProtKB">
        <authorList>
            <consortium name="Ensembl"/>
        </authorList>
    </citation>
    <scope>IDENTIFICATION</scope>
</reference>
<evidence type="ECO:0000313" key="2">
    <source>
        <dbReference type="Ensembl" id="ENSXETP00000111708"/>
    </source>
</evidence>
<proteinExistence type="predicted"/>
<organism evidence="2">
    <name type="scientific">Xenopus tropicalis</name>
    <name type="common">Western clawed frog</name>
    <name type="synonym">Silurana tropicalis</name>
    <dbReference type="NCBI Taxonomy" id="8364"/>
    <lineage>
        <taxon>Eukaryota</taxon>
        <taxon>Metazoa</taxon>
        <taxon>Chordata</taxon>
        <taxon>Craniata</taxon>
        <taxon>Vertebrata</taxon>
        <taxon>Euteleostomi</taxon>
        <taxon>Amphibia</taxon>
        <taxon>Batrachia</taxon>
        <taxon>Anura</taxon>
        <taxon>Pipoidea</taxon>
        <taxon>Pipidae</taxon>
        <taxon>Xenopodinae</taxon>
        <taxon>Xenopus</taxon>
        <taxon>Silurana</taxon>
    </lineage>
</organism>